<dbReference type="CDD" id="cd02440">
    <property type="entry name" value="AdoMet_MTases"/>
    <property type="match status" value="1"/>
</dbReference>
<evidence type="ECO:0000256" key="1">
    <source>
        <dbReference type="ARBA" id="ARBA00022603"/>
    </source>
</evidence>
<dbReference type="OrthoDB" id="10251242at2759"/>
<gene>
    <name evidence="5" type="primary">PARPA_06216.1 scaffold 21360</name>
</gene>
<evidence type="ECO:0000256" key="3">
    <source>
        <dbReference type="ARBA" id="ARBA00022691"/>
    </source>
</evidence>
<accession>A0A0B7N4F4</accession>
<dbReference type="Pfam" id="PF01596">
    <property type="entry name" value="Methyltransf_3"/>
    <property type="match status" value="1"/>
</dbReference>
<dbReference type="SUPFAM" id="SSF53335">
    <property type="entry name" value="S-adenosyl-L-methionine-dependent methyltransferases"/>
    <property type="match status" value="1"/>
</dbReference>
<evidence type="ECO:0000313" key="5">
    <source>
        <dbReference type="EMBL" id="CEP12282.1"/>
    </source>
</evidence>
<evidence type="ECO:0000313" key="6">
    <source>
        <dbReference type="Proteomes" id="UP000054107"/>
    </source>
</evidence>
<dbReference type="Proteomes" id="UP000054107">
    <property type="component" value="Unassembled WGS sequence"/>
</dbReference>
<reference evidence="5 6" key="1">
    <citation type="submission" date="2014-09" db="EMBL/GenBank/DDBJ databases">
        <authorList>
            <person name="Ellenberger Sabrina"/>
        </authorList>
    </citation>
    <scope>NUCLEOTIDE SEQUENCE [LARGE SCALE GENOMIC DNA]</scope>
    <source>
        <strain evidence="5 6">CBS 412.66</strain>
    </source>
</reference>
<dbReference type="EMBL" id="LN727601">
    <property type="protein sequence ID" value="CEP12282.1"/>
    <property type="molecule type" value="Genomic_DNA"/>
</dbReference>
<dbReference type="PANTHER" id="PTHR10509">
    <property type="entry name" value="O-METHYLTRANSFERASE-RELATED"/>
    <property type="match status" value="1"/>
</dbReference>
<dbReference type="Gene3D" id="3.40.50.150">
    <property type="entry name" value="Vaccinia Virus protein VP39"/>
    <property type="match status" value="1"/>
</dbReference>
<dbReference type="STRING" id="35722.A0A0B7N4F4"/>
<evidence type="ECO:0008006" key="7">
    <source>
        <dbReference type="Google" id="ProtNLM"/>
    </source>
</evidence>
<keyword evidence="6" id="KW-1185">Reference proteome</keyword>
<keyword evidence="2" id="KW-0808">Transferase</keyword>
<dbReference type="GO" id="GO:0008757">
    <property type="term" value="F:S-adenosylmethionine-dependent methyltransferase activity"/>
    <property type="evidence" value="ECO:0007669"/>
    <property type="project" value="TreeGrafter"/>
</dbReference>
<sequence>MNFIARRAASAFTIQLVAKRHHSTNIVANTISNDKNRLRLDEEKYCNDISSPLKEPFGGVLEALAKKTEAEFRNPHMMVSSLQGKLLHQLVSIFRPQHVLEIGGFTGYSAIAMGSALSPKATLLSLELDPKCIEFAQTFVNEAQLQDKVKFRQGPAIDSLAYLGQTITSNANKTKLDADKGGYIQYFDSILKHDLLSEKGILLVDNVLFFGHVYKQAGQISNQVEIDEEKHESASENINKTALKVHKFNQHVANDHRVESVSLPLFDGLTIIRKK</sequence>
<dbReference type="GO" id="GO:0008171">
    <property type="term" value="F:O-methyltransferase activity"/>
    <property type="evidence" value="ECO:0007669"/>
    <property type="project" value="InterPro"/>
</dbReference>
<dbReference type="AlphaFoldDB" id="A0A0B7N4F4"/>
<dbReference type="InterPro" id="IPR002935">
    <property type="entry name" value="SAM_O-MeTrfase"/>
</dbReference>
<keyword evidence="1" id="KW-0489">Methyltransferase</keyword>
<evidence type="ECO:0000256" key="2">
    <source>
        <dbReference type="ARBA" id="ARBA00022679"/>
    </source>
</evidence>
<dbReference type="PANTHER" id="PTHR10509:SF14">
    <property type="entry name" value="CAFFEOYL-COA O-METHYLTRANSFERASE 3-RELATED"/>
    <property type="match status" value="1"/>
</dbReference>
<organism evidence="5 6">
    <name type="scientific">Parasitella parasitica</name>
    <dbReference type="NCBI Taxonomy" id="35722"/>
    <lineage>
        <taxon>Eukaryota</taxon>
        <taxon>Fungi</taxon>
        <taxon>Fungi incertae sedis</taxon>
        <taxon>Mucoromycota</taxon>
        <taxon>Mucoromycotina</taxon>
        <taxon>Mucoromycetes</taxon>
        <taxon>Mucorales</taxon>
        <taxon>Mucorineae</taxon>
        <taxon>Mucoraceae</taxon>
        <taxon>Parasitella</taxon>
    </lineage>
</organism>
<proteinExistence type="inferred from homology"/>
<protein>
    <recommendedName>
        <fullName evidence="7">O-methyltransferase domain-containing protein</fullName>
    </recommendedName>
</protein>
<dbReference type="PROSITE" id="PS51682">
    <property type="entry name" value="SAM_OMT_I"/>
    <property type="match status" value="1"/>
</dbReference>
<dbReference type="GO" id="GO:0032259">
    <property type="term" value="P:methylation"/>
    <property type="evidence" value="ECO:0007669"/>
    <property type="project" value="UniProtKB-KW"/>
</dbReference>
<name>A0A0B7N4F4_9FUNG</name>
<dbReference type="InterPro" id="IPR029063">
    <property type="entry name" value="SAM-dependent_MTases_sf"/>
</dbReference>
<dbReference type="InterPro" id="IPR050362">
    <property type="entry name" value="Cation-dep_OMT"/>
</dbReference>
<evidence type="ECO:0000256" key="4">
    <source>
        <dbReference type="ARBA" id="ARBA00023453"/>
    </source>
</evidence>
<comment type="similarity">
    <text evidence="4">Belongs to the class I-like SAM-binding methyltransferase superfamily. Cation-dependent O-methyltransferase family.</text>
</comment>
<keyword evidence="3" id="KW-0949">S-adenosyl-L-methionine</keyword>